<dbReference type="EnsemblPlants" id="AUR62001000-RA">
    <property type="protein sequence ID" value="AUR62001000-RA:cds"/>
    <property type="gene ID" value="AUR62001000"/>
</dbReference>
<reference evidence="7" key="2">
    <citation type="submission" date="2021-03" db="UniProtKB">
        <authorList>
            <consortium name="EnsemblPlants"/>
        </authorList>
    </citation>
    <scope>IDENTIFICATION</scope>
</reference>
<keyword evidence="2" id="KW-0032">Aminotransferase</keyword>
<dbReference type="InterPro" id="IPR019942">
    <property type="entry name" value="DapL/ALD1"/>
</dbReference>
<keyword evidence="5" id="KW-0472">Membrane</keyword>
<comment type="cofactor">
    <cofactor evidence="1">
        <name>pyridoxal 5'-phosphate</name>
        <dbReference type="ChEBI" id="CHEBI:597326"/>
    </cofactor>
</comment>
<feature type="domain" description="PGG" evidence="6">
    <location>
        <begin position="18"/>
        <end position="125"/>
    </location>
</feature>
<dbReference type="InterPro" id="IPR015422">
    <property type="entry name" value="PyrdxlP-dep_Trfase_small"/>
</dbReference>
<sequence length="370" mass="40129">MPKAVYLARSSYGIRKGEMKDSANALSVVAALLATITFAAAFQVPGGFDGDHGFPVLLMQPAFTVFVVANTIAMCCSMLCLFLLLWVMGIGKIHGSLIVLDISIILLRLSFYLTLLTFTMGVFVVTAKKSLWLAILVARRRAAHLAKYPDAQVISLGIGDTTEPIPDVITSAMAKRAHDLSTLEGYSGYGAEQGEKSVRIFNLDMCDIWPPIRYASSLAGMLPLCQFFRAAYHRLLGEELSCRLALKVRAAIASTLYGNLGIEEGDIFVSDGAKCDIARLQMLFGSDVTMAVQDPSYPICKQEIVNIIAEELRKNWEKSQERMAADAMCGKLVSCQISGTCGIDGIMEMVCCKGQLAAHLTVSTVPFLGK</sequence>
<dbReference type="Gene3D" id="3.40.640.10">
    <property type="entry name" value="Type I PLP-dependent aspartate aminotransferase-like (Major domain)"/>
    <property type="match status" value="2"/>
</dbReference>
<dbReference type="Proteomes" id="UP000596660">
    <property type="component" value="Unplaced"/>
</dbReference>
<dbReference type="AlphaFoldDB" id="A0A803KPP4"/>
<dbReference type="Pfam" id="PF13962">
    <property type="entry name" value="PGG"/>
    <property type="match status" value="1"/>
</dbReference>
<protein>
    <recommendedName>
        <fullName evidence="6">PGG domain-containing protein</fullName>
    </recommendedName>
</protein>
<dbReference type="Gene3D" id="3.90.1150.10">
    <property type="entry name" value="Aspartate Aminotransferase, domain 1"/>
    <property type="match status" value="1"/>
</dbReference>
<keyword evidence="3" id="KW-0808">Transferase</keyword>
<reference evidence="7" key="1">
    <citation type="journal article" date="2017" name="Nature">
        <title>The genome of Chenopodium quinoa.</title>
        <authorList>
            <person name="Jarvis D.E."/>
            <person name="Ho Y.S."/>
            <person name="Lightfoot D.J."/>
            <person name="Schmoeckel S.M."/>
            <person name="Li B."/>
            <person name="Borm T.J.A."/>
            <person name="Ohyanagi H."/>
            <person name="Mineta K."/>
            <person name="Michell C.T."/>
            <person name="Saber N."/>
            <person name="Kharbatia N.M."/>
            <person name="Rupper R.R."/>
            <person name="Sharp A.R."/>
            <person name="Dally N."/>
            <person name="Boughton B.A."/>
            <person name="Woo Y.H."/>
            <person name="Gao G."/>
            <person name="Schijlen E.G.W.M."/>
            <person name="Guo X."/>
            <person name="Momin A.A."/>
            <person name="Negrao S."/>
            <person name="Al-Babili S."/>
            <person name="Gehring C."/>
            <person name="Roessner U."/>
            <person name="Jung C."/>
            <person name="Murphy K."/>
            <person name="Arold S.T."/>
            <person name="Gojobori T."/>
            <person name="van der Linden C.G."/>
            <person name="van Loo E.N."/>
            <person name="Jellen E.N."/>
            <person name="Maughan P.J."/>
            <person name="Tester M."/>
        </authorList>
    </citation>
    <scope>NUCLEOTIDE SEQUENCE [LARGE SCALE GENOMIC DNA]</scope>
    <source>
        <strain evidence="7">cv. PI 614886</strain>
    </source>
</reference>
<evidence type="ECO:0000256" key="1">
    <source>
        <dbReference type="ARBA" id="ARBA00001933"/>
    </source>
</evidence>
<evidence type="ECO:0000313" key="7">
    <source>
        <dbReference type="EnsemblPlants" id="AUR62001000-RA:cds"/>
    </source>
</evidence>
<dbReference type="GO" id="GO:0008483">
    <property type="term" value="F:transaminase activity"/>
    <property type="evidence" value="ECO:0007669"/>
    <property type="project" value="UniProtKB-KW"/>
</dbReference>
<evidence type="ECO:0000256" key="2">
    <source>
        <dbReference type="ARBA" id="ARBA00022576"/>
    </source>
</evidence>
<evidence type="ECO:0000256" key="3">
    <source>
        <dbReference type="ARBA" id="ARBA00022679"/>
    </source>
</evidence>
<evidence type="ECO:0000256" key="5">
    <source>
        <dbReference type="SAM" id="Phobius"/>
    </source>
</evidence>
<keyword evidence="5" id="KW-0812">Transmembrane</keyword>
<evidence type="ECO:0000256" key="4">
    <source>
        <dbReference type="ARBA" id="ARBA00022898"/>
    </source>
</evidence>
<name>A0A803KPP4_CHEQI</name>
<evidence type="ECO:0000259" key="6">
    <source>
        <dbReference type="Pfam" id="PF13962"/>
    </source>
</evidence>
<keyword evidence="4" id="KW-0663">Pyridoxal phosphate</keyword>
<proteinExistence type="predicted"/>
<keyword evidence="5" id="KW-1133">Transmembrane helix</keyword>
<dbReference type="Gramene" id="AUR62001000-RA">
    <property type="protein sequence ID" value="AUR62001000-RA:cds"/>
    <property type="gene ID" value="AUR62001000"/>
</dbReference>
<dbReference type="InterPro" id="IPR026961">
    <property type="entry name" value="PGG_dom"/>
</dbReference>
<dbReference type="PANTHER" id="PTHR43144">
    <property type="entry name" value="AMINOTRANSFERASE"/>
    <property type="match status" value="1"/>
</dbReference>
<accession>A0A803KPP4</accession>
<organism evidence="7 8">
    <name type="scientific">Chenopodium quinoa</name>
    <name type="common">Quinoa</name>
    <dbReference type="NCBI Taxonomy" id="63459"/>
    <lineage>
        <taxon>Eukaryota</taxon>
        <taxon>Viridiplantae</taxon>
        <taxon>Streptophyta</taxon>
        <taxon>Embryophyta</taxon>
        <taxon>Tracheophyta</taxon>
        <taxon>Spermatophyta</taxon>
        <taxon>Magnoliopsida</taxon>
        <taxon>eudicotyledons</taxon>
        <taxon>Gunneridae</taxon>
        <taxon>Pentapetalae</taxon>
        <taxon>Caryophyllales</taxon>
        <taxon>Chenopodiaceae</taxon>
        <taxon>Chenopodioideae</taxon>
        <taxon>Atripliceae</taxon>
        <taxon>Chenopodium</taxon>
    </lineage>
</organism>
<keyword evidence="8" id="KW-1185">Reference proteome</keyword>
<dbReference type="InterPro" id="IPR015421">
    <property type="entry name" value="PyrdxlP-dep_Trfase_major"/>
</dbReference>
<feature type="transmembrane region" description="Helical" evidence="5">
    <location>
        <begin position="65"/>
        <end position="86"/>
    </location>
</feature>
<evidence type="ECO:0000313" key="8">
    <source>
        <dbReference type="Proteomes" id="UP000596660"/>
    </source>
</evidence>